<evidence type="ECO:0000313" key="1">
    <source>
        <dbReference type="EMBL" id="KAJ3536593.1"/>
    </source>
</evidence>
<dbReference type="Proteomes" id="UP001148629">
    <property type="component" value="Unassembled WGS sequence"/>
</dbReference>
<dbReference type="EMBL" id="JANRMS010000631">
    <property type="protein sequence ID" value="KAJ3536593.1"/>
    <property type="molecule type" value="Genomic_DNA"/>
</dbReference>
<name>A0ACC1SC74_9HYPO</name>
<keyword evidence="2" id="KW-1185">Reference proteome</keyword>
<proteinExistence type="predicted"/>
<reference evidence="1" key="1">
    <citation type="submission" date="2022-08" db="EMBL/GenBank/DDBJ databases">
        <title>Genome Sequence of Fusarium decemcellulare.</title>
        <authorList>
            <person name="Buettner E."/>
        </authorList>
    </citation>
    <scope>NUCLEOTIDE SEQUENCE</scope>
    <source>
        <strain evidence="1">Babe19</strain>
    </source>
</reference>
<sequence length="781" mass="88883">MNWLRHDPDISDGDMRTFFFRGFQSSRILSLSKQPGFPIRERSWILSDETAWTSWLEQGHLDGNNGAHSTLNLLMCGRVEKRYPDPLIVANLPFSEPIFDQVRVVFRQHGSIARVINRNTSCTFMDMPFQWTEDSDDVTIVYNCRTAATWPGDMALSVSFEPKTLTTYAVIYGCDDKTAELIAKRLIQTDHPAFHPMILPTVLADLERERQVVLLRADTQKIRQLTFNLTLNKEPLTSNSMPKFDIDNNPIRLWQNMSYLRNGMKNWQREMQKMGGHLEGLSNNTLPWAQAKSSEQWGHFTYLEELRAPGFRIMQRLQELVDEYDEHIRECNILIQGLDLALSTDTRQTNQEIAHSSLEVSKLAQKDGNLMKSIAFLTMIYLPATFASTFFSMDFFDWPYDEENSIMTHYIWVYAVVAIGLTVLTVAVFVGFTMRGRQRESDFLYEAWTLYGIGTLILLTRFAVRFKTVGLRGLQGDDFFSVLVLIFYAMDAFTVHLIYFLGTNIEAEVYALTHTLTDQEIAEFIKGSKLEFVAWYSYTALIWSLKGTMLCFFRRMTIGTWHNMFVKSVSIISVVSYTAVFLTITFGCFPTQKNWQVVPDPGEKCTFKMQNLLVTTVLNVLKFVIGLLLSSGLFVITAAIIRASLTLSSNPSAITINSWGVRETIVGIITVNIPILRPMFSKSFWTMQPNSNISSAFRTTTGGGKSTDNNGPYELTPSINEGSRPSDRGSEESIIGQGRQKMAAVVVETTYDVTRDQRVDDEDWYDQRGQTKASVQADSPV</sequence>
<evidence type="ECO:0000313" key="2">
    <source>
        <dbReference type="Proteomes" id="UP001148629"/>
    </source>
</evidence>
<accession>A0ACC1SC74</accession>
<organism evidence="1 2">
    <name type="scientific">Fusarium decemcellulare</name>
    <dbReference type="NCBI Taxonomy" id="57161"/>
    <lineage>
        <taxon>Eukaryota</taxon>
        <taxon>Fungi</taxon>
        <taxon>Dikarya</taxon>
        <taxon>Ascomycota</taxon>
        <taxon>Pezizomycotina</taxon>
        <taxon>Sordariomycetes</taxon>
        <taxon>Hypocreomycetidae</taxon>
        <taxon>Hypocreales</taxon>
        <taxon>Nectriaceae</taxon>
        <taxon>Fusarium</taxon>
        <taxon>Fusarium decemcellulare species complex</taxon>
    </lineage>
</organism>
<comment type="caution">
    <text evidence="1">The sequence shown here is derived from an EMBL/GenBank/DDBJ whole genome shotgun (WGS) entry which is preliminary data.</text>
</comment>
<gene>
    <name evidence="1" type="ORF">NM208_g6653</name>
</gene>
<protein>
    <submittedName>
        <fullName evidence="1">Uncharacterized protein</fullName>
    </submittedName>
</protein>